<dbReference type="PROSITE" id="PS51257">
    <property type="entry name" value="PROKAR_LIPOPROTEIN"/>
    <property type="match status" value="1"/>
</dbReference>
<dbReference type="GO" id="GO:0003824">
    <property type="term" value="F:catalytic activity"/>
    <property type="evidence" value="ECO:0007669"/>
    <property type="project" value="InterPro"/>
</dbReference>
<accession>A0A3P3XLD9</accession>
<proteinExistence type="predicted"/>
<dbReference type="EMBL" id="FWDM01000037">
    <property type="protein sequence ID" value="SLM15430.1"/>
    <property type="molecule type" value="Genomic_DNA"/>
</dbReference>
<evidence type="ECO:0000259" key="2">
    <source>
        <dbReference type="Pfam" id="PF03372"/>
    </source>
</evidence>
<dbReference type="Pfam" id="PF03372">
    <property type="entry name" value="Exo_endo_phos"/>
    <property type="match status" value="1"/>
</dbReference>
<dbReference type="GO" id="GO:0016020">
    <property type="term" value="C:membrane"/>
    <property type="evidence" value="ECO:0007669"/>
    <property type="project" value="GOC"/>
</dbReference>
<dbReference type="InterPro" id="IPR051916">
    <property type="entry name" value="GPI-anchor_lipid_remodeler"/>
</dbReference>
<dbReference type="PANTHER" id="PTHR14859:SF15">
    <property type="entry name" value="ENDONUCLEASE_EXONUCLEASE_PHOSPHATASE DOMAIN-CONTAINING PROTEIN"/>
    <property type="match status" value="1"/>
</dbReference>
<dbReference type="GO" id="GO:0006506">
    <property type="term" value="P:GPI anchor biosynthetic process"/>
    <property type="evidence" value="ECO:0007669"/>
    <property type="project" value="TreeGrafter"/>
</dbReference>
<name>A0A3P3XLD9_9SPIR</name>
<protein>
    <recommendedName>
        <fullName evidence="2">Endonuclease/exonuclease/phosphatase domain-containing protein</fullName>
    </recommendedName>
</protein>
<dbReference type="PANTHER" id="PTHR14859">
    <property type="entry name" value="CALCOFLUOR WHITE HYPERSENSITIVE PROTEIN PRECURSOR"/>
    <property type="match status" value="1"/>
</dbReference>
<keyword evidence="1" id="KW-0732">Signal</keyword>
<dbReference type="InterPro" id="IPR005135">
    <property type="entry name" value="Endo/exonuclease/phosphatase"/>
</dbReference>
<dbReference type="Gene3D" id="3.60.10.10">
    <property type="entry name" value="Endonuclease/exonuclease/phosphatase"/>
    <property type="match status" value="1"/>
</dbReference>
<dbReference type="SUPFAM" id="SSF56219">
    <property type="entry name" value="DNase I-like"/>
    <property type="match status" value="1"/>
</dbReference>
<dbReference type="AlphaFoldDB" id="A0A3P3XLD9"/>
<organism evidence="3">
    <name type="scientific">uncultured spirochete</name>
    <dbReference type="NCBI Taxonomy" id="156406"/>
    <lineage>
        <taxon>Bacteria</taxon>
        <taxon>Pseudomonadati</taxon>
        <taxon>Spirochaetota</taxon>
        <taxon>Spirochaetia</taxon>
        <taxon>Spirochaetales</taxon>
        <taxon>environmental samples</taxon>
    </lineage>
</organism>
<feature type="chain" id="PRO_5018045851" description="Endonuclease/exonuclease/phosphatase domain-containing protein" evidence="1">
    <location>
        <begin position="29"/>
        <end position="319"/>
    </location>
</feature>
<feature type="signal peptide" evidence="1">
    <location>
        <begin position="1"/>
        <end position="28"/>
    </location>
</feature>
<sequence length="319" mass="34738">MKCKAIPRFALAAGAALFLWLSCQSACAQSAHAESIPQAPPQAALRVATWNVHDCSASNKKTGQTFLLHAQIARTLHELKIDIIALQEIQVEGRKGADIQLLQNALEHEGWPMSYAAWAKSPQADDLAILSRFPIAQNQVVLEPSKAPWPRPVLEAHINVAGRELVLYNAHFKAFDDAKSLAARRAQASALASLLRAQYGDRIKGAAIILAGDFNTIMPEDMAPNTGTLDMLQLRDNEDPSDDFLSASLKWRYPEPTFISARYSSITDHLIISPALAAHAGKNDIAIVDAPDSGYGFPLSDHKILILSLLISDLPLLSR</sequence>
<dbReference type="InterPro" id="IPR036691">
    <property type="entry name" value="Endo/exonu/phosph_ase_sf"/>
</dbReference>
<evidence type="ECO:0000313" key="3">
    <source>
        <dbReference type="EMBL" id="SLM15430.1"/>
    </source>
</evidence>
<evidence type="ECO:0000256" key="1">
    <source>
        <dbReference type="SAM" id="SignalP"/>
    </source>
</evidence>
<gene>
    <name evidence="3" type="ORF">SPIROBIBN47_50003</name>
</gene>
<reference evidence="3" key="1">
    <citation type="submission" date="2017-02" db="EMBL/GenBank/DDBJ databases">
        <authorList>
            <person name="Regsiter A."/>
            <person name="William W."/>
        </authorList>
    </citation>
    <scope>NUCLEOTIDE SEQUENCE</scope>
    <source>
        <strain evidence="3">Bib</strain>
    </source>
</reference>
<feature type="domain" description="Endonuclease/exonuclease/phosphatase" evidence="2">
    <location>
        <begin position="48"/>
        <end position="302"/>
    </location>
</feature>